<comment type="caution">
    <text evidence="2">The sequence shown here is derived from an EMBL/GenBank/DDBJ whole genome shotgun (WGS) entry which is preliminary data.</text>
</comment>
<evidence type="ECO:0000313" key="3">
    <source>
        <dbReference type="Proteomes" id="UP000320693"/>
    </source>
</evidence>
<evidence type="ECO:0000313" key="2">
    <source>
        <dbReference type="EMBL" id="GEC28833.1"/>
    </source>
</evidence>
<proteinExistence type="predicted"/>
<feature type="transmembrane region" description="Helical" evidence="1">
    <location>
        <begin position="57"/>
        <end position="77"/>
    </location>
</feature>
<keyword evidence="1" id="KW-0472">Membrane</keyword>
<accession>A0ABQ0S7D4</accession>
<dbReference type="EMBL" id="BJNH01000094">
    <property type="protein sequence ID" value="GEC28833.1"/>
    <property type="molecule type" value="Genomic_DNA"/>
</dbReference>
<keyword evidence="3" id="KW-1185">Reference proteome</keyword>
<organism evidence="2 3">
    <name type="scientific">Pseudonocardia saturnea</name>
    <dbReference type="NCBI Taxonomy" id="33909"/>
    <lineage>
        <taxon>Bacteria</taxon>
        <taxon>Bacillati</taxon>
        <taxon>Actinomycetota</taxon>
        <taxon>Actinomycetes</taxon>
        <taxon>Pseudonocardiales</taxon>
        <taxon>Pseudonocardiaceae</taxon>
        <taxon>Pseudonocardia</taxon>
    </lineage>
</organism>
<gene>
    <name evidence="2" type="ORF">PSA01_58620</name>
</gene>
<dbReference type="Proteomes" id="UP000320693">
    <property type="component" value="Unassembled WGS sequence"/>
</dbReference>
<name>A0ABQ0S7D4_9PSEU</name>
<protein>
    <submittedName>
        <fullName evidence="2">Uncharacterized protein</fullName>
    </submittedName>
</protein>
<keyword evidence="1" id="KW-1133">Transmembrane helix</keyword>
<sequence length="186" mass="19781">MEVEDVDRPAWEPMTQQERDEWARFRMWQRYRHSDRHAVAVSQTPPEMPGTSKARRILLGVSTLLLVVTGAVALSAAESTMTGRMTVVGDATAPASAEHGGDRCVAQGRHHDIAEGAAVVVRNAGGVVVGVGGLQAGRSGSGGCDFPFTVAGLPCSERYSVQIGTRDRVSVTAAEVRNDEIRLGAN</sequence>
<evidence type="ECO:0000256" key="1">
    <source>
        <dbReference type="SAM" id="Phobius"/>
    </source>
</evidence>
<keyword evidence="1" id="KW-0812">Transmembrane</keyword>
<reference evidence="2 3" key="1">
    <citation type="submission" date="2019-06" db="EMBL/GenBank/DDBJ databases">
        <title>Whole genome shotgun sequence of Pseudonocardia saturnea NBRC 14499.</title>
        <authorList>
            <person name="Hosoyama A."/>
            <person name="Uohara A."/>
            <person name="Ohji S."/>
            <person name="Ichikawa N."/>
        </authorList>
    </citation>
    <scope>NUCLEOTIDE SEQUENCE [LARGE SCALE GENOMIC DNA]</scope>
    <source>
        <strain evidence="2 3">NBRC 14499</strain>
    </source>
</reference>